<dbReference type="PANTHER" id="PTHR30524:SF0">
    <property type="entry name" value="ALTRONATE OXIDOREDUCTASE-RELATED"/>
    <property type="match status" value="1"/>
</dbReference>
<dbReference type="AlphaFoldDB" id="C6Y3U9"/>
<dbReference type="InterPro" id="IPR036291">
    <property type="entry name" value="NAD(P)-bd_dom_sf"/>
</dbReference>
<dbReference type="eggNOG" id="COG0246">
    <property type="taxonomic scope" value="Bacteria"/>
</dbReference>
<dbReference type="PRINTS" id="PR00084">
    <property type="entry name" value="MTLDHDRGNASE"/>
</dbReference>
<keyword evidence="2" id="KW-0520">NAD</keyword>
<dbReference type="NCBIfam" id="NF002969">
    <property type="entry name" value="PRK03643.1"/>
    <property type="match status" value="1"/>
</dbReference>
<keyword evidence="1" id="KW-0560">Oxidoreductase</keyword>
<evidence type="ECO:0000259" key="3">
    <source>
        <dbReference type="Pfam" id="PF01232"/>
    </source>
</evidence>
<dbReference type="SUPFAM" id="SSF51735">
    <property type="entry name" value="NAD(P)-binding Rossmann-fold domains"/>
    <property type="match status" value="1"/>
</dbReference>
<name>C6Y3U9_PEDHD</name>
<dbReference type="HOGENOM" id="CLU_027324_1_0_10"/>
<dbReference type="InterPro" id="IPR000669">
    <property type="entry name" value="Mannitol_DH"/>
</dbReference>
<dbReference type="Pfam" id="PF08125">
    <property type="entry name" value="Mannitol_dh_C"/>
    <property type="match status" value="1"/>
</dbReference>
<dbReference type="InterPro" id="IPR013328">
    <property type="entry name" value="6PGD_dom2"/>
</dbReference>
<dbReference type="GO" id="GO:0005829">
    <property type="term" value="C:cytosol"/>
    <property type="evidence" value="ECO:0007669"/>
    <property type="project" value="TreeGrafter"/>
</dbReference>
<dbReference type="SUPFAM" id="SSF48179">
    <property type="entry name" value="6-phosphogluconate dehydrogenase C-terminal domain-like"/>
    <property type="match status" value="1"/>
</dbReference>
<feature type="domain" description="Mannitol dehydrogenase C-terminal" evidence="4">
    <location>
        <begin position="284"/>
        <end position="485"/>
    </location>
</feature>
<dbReference type="InterPro" id="IPR013118">
    <property type="entry name" value="Mannitol_DH_C"/>
</dbReference>
<dbReference type="PANTHER" id="PTHR30524">
    <property type="entry name" value="MANNITOL-1-PHOSPHATE 5-DEHYDROGENASE"/>
    <property type="match status" value="1"/>
</dbReference>
<dbReference type="Pfam" id="PF01232">
    <property type="entry name" value="Mannitol_dh"/>
    <property type="match status" value="1"/>
</dbReference>
<evidence type="ECO:0000256" key="1">
    <source>
        <dbReference type="ARBA" id="ARBA00023002"/>
    </source>
</evidence>
<dbReference type="Gene3D" id="1.10.1040.10">
    <property type="entry name" value="N-(1-d-carboxylethyl)-l-norvaline Dehydrogenase, domain 2"/>
    <property type="match status" value="1"/>
</dbReference>
<evidence type="ECO:0000313" key="6">
    <source>
        <dbReference type="Proteomes" id="UP000000852"/>
    </source>
</evidence>
<dbReference type="InterPro" id="IPR008927">
    <property type="entry name" value="6-PGluconate_DH-like_C_sf"/>
</dbReference>
<proteinExistence type="predicted"/>
<dbReference type="STRING" id="485917.Phep_1160"/>
<feature type="domain" description="Mannitol dehydrogenase N-terminal" evidence="3">
    <location>
        <begin position="29"/>
        <end position="269"/>
    </location>
</feature>
<dbReference type="Gene3D" id="3.40.50.720">
    <property type="entry name" value="NAD(P)-binding Rossmann-like Domain"/>
    <property type="match status" value="1"/>
</dbReference>
<evidence type="ECO:0000259" key="4">
    <source>
        <dbReference type="Pfam" id="PF08125"/>
    </source>
</evidence>
<sequence>MTLSKDTLNSIKPNQVVAPDEKIFNLPEKVLQFGTGVLLRGLPDFFIDKANKKGLFNGRVAVIKSTSKGGTKEFDDQNGLYTICVRGIENGQPVEENIISAAISRVLTADQDWNTILDIAASPLLKVIVSNTTEVGIQLVEESIDQSPPQSFPAKLLAVLYARYKALGAAAAADIAVIATELISDNGKKLEAIVLQLAAFNKLDEAFLTWLNAHVHFCNSLVDRIVPGKPDATTLANLETELGYKDELVIMAEPYRLWAIEGGQKVAELLGLEAADNGVIVRPDIEIFKELKVRLLNGSHTLTSGIAYLLGIDTVTKAMNNSLTRNYVNELMMQEIVGAIPYDVAPDEAIAFANTVIDRFANPSIQHLWINITFQYTMKMKIRILPVLLNYYKLNQKVPAHIAFGFAAFLLFMKSARKDGDQYFGNYKGHEYAITDDEAAYFYNIAQQNESEYVNLVLADSKLWGTDLSSLQGFNETVKENYNNILKHGVADALARLEETLQIKQ</sequence>
<accession>C6Y3U9</accession>
<evidence type="ECO:0000256" key="2">
    <source>
        <dbReference type="ARBA" id="ARBA00023027"/>
    </source>
</evidence>
<dbReference type="GO" id="GO:0008926">
    <property type="term" value="F:mannitol-1-phosphate 5-dehydrogenase activity"/>
    <property type="evidence" value="ECO:0007669"/>
    <property type="project" value="TreeGrafter"/>
</dbReference>
<evidence type="ECO:0000313" key="5">
    <source>
        <dbReference type="EMBL" id="ACU03378.1"/>
    </source>
</evidence>
<protein>
    <submittedName>
        <fullName evidence="5">Mannitol dehydrogenase domain protein</fullName>
    </submittedName>
</protein>
<dbReference type="PROSITE" id="PS00974">
    <property type="entry name" value="MANNITOL_DHGENASE"/>
    <property type="match status" value="1"/>
</dbReference>
<organism evidence="5 6">
    <name type="scientific">Pedobacter heparinus (strain ATCC 13125 / DSM 2366 / CIP 104194 / JCM 7457 / NBRC 12017 / NCIMB 9290 / NRRL B-14731 / HIM 762-3)</name>
    <dbReference type="NCBI Taxonomy" id="485917"/>
    <lineage>
        <taxon>Bacteria</taxon>
        <taxon>Pseudomonadati</taxon>
        <taxon>Bacteroidota</taxon>
        <taxon>Sphingobacteriia</taxon>
        <taxon>Sphingobacteriales</taxon>
        <taxon>Sphingobacteriaceae</taxon>
        <taxon>Pedobacter</taxon>
    </lineage>
</organism>
<dbReference type="EMBL" id="CP001681">
    <property type="protein sequence ID" value="ACU03378.1"/>
    <property type="molecule type" value="Genomic_DNA"/>
</dbReference>
<dbReference type="RefSeq" id="WP_012781322.1">
    <property type="nucleotide sequence ID" value="NC_013061.1"/>
</dbReference>
<dbReference type="Proteomes" id="UP000000852">
    <property type="component" value="Chromosome"/>
</dbReference>
<reference evidence="5 6" key="1">
    <citation type="journal article" date="2009" name="Stand. Genomic Sci.">
        <title>Complete genome sequence of Pedobacter heparinus type strain (HIM 762-3).</title>
        <authorList>
            <person name="Han C."/>
            <person name="Spring S."/>
            <person name="Lapidus A."/>
            <person name="Del Rio T.G."/>
            <person name="Tice H."/>
            <person name="Copeland A."/>
            <person name="Cheng J.F."/>
            <person name="Lucas S."/>
            <person name="Chen F."/>
            <person name="Nolan M."/>
            <person name="Bruce D."/>
            <person name="Goodwin L."/>
            <person name="Pitluck S."/>
            <person name="Ivanova N."/>
            <person name="Mavromatis K."/>
            <person name="Mikhailova N."/>
            <person name="Pati A."/>
            <person name="Chen A."/>
            <person name="Palaniappan K."/>
            <person name="Land M."/>
            <person name="Hauser L."/>
            <person name="Chang Y.J."/>
            <person name="Jeffries C.C."/>
            <person name="Saunders E."/>
            <person name="Chertkov O."/>
            <person name="Brettin T."/>
            <person name="Goker M."/>
            <person name="Rohde M."/>
            <person name="Bristow J."/>
            <person name="Eisen J.A."/>
            <person name="Markowitz V."/>
            <person name="Hugenholtz P."/>
            <person name="Kyrpides N.C."/>
            <person name="Klenk H.P."/>
            <person name="Detter J.C."/>
        </authorList>
    </citation>
    <scope>NUCLEOTIDE SEQUENCE [LARGE SCALE GENOMIC DNA]</scope>
    <source>
        <strain evidence="6">ATCC 13125 / DSM 2366 / CIP 104194 / JCM 7457 / NBRC 12017 / NCIMB 9290 / NRRL B-14731 / HIM 762-3</strain>
    </source>
</reference>
<dbReference type="InterPro" id="IPR013131">
    <property type="entry name" value="Mannitol_DH_N"/>
</dbReference>
<keyword evidence="6" id="KW-1185">Reference proteome</keyword>
<gene>
    <name evidence="5" type="ordered locus">Phep_1160</name>
</gene>
<dbReference type="InterPro" id="IPR023027">
    <property type="entry name" value="Mannitol_DH_CS"/>
</dbReference>
<dbReference type="OrthoDB" id="9768714at2"/>
<dbReference type="KEGG" id="phe:Phep_1160"/>
<dbReference type="GO" id="GO:0019592">
    <property type="term" value="P:mannitol catabolic process"/>
    <property type="evidence" value="ECO:0007669"/>
    <property type="project" value="TreeGrafter"/>
</dbReference>